<evidence type="ECO:0000259" key="8">
    <source>
        <dbReference type="PROSITE" id="PS51032"/>
    </source>
</evidence>
<dbReference type="InterPro" id="IPR001471">
    <property type="entry name" value="AP2/ERF_dom"/>
</dbReference>
<dbReference type="EMBL" id="JAIWQS010000007">
    <property type="protein sequence ID" value="KAJ8758858.1"/>
    <property type="molecule type" value="Genomic_DNA"/>
</dbReference>
<reference evidence="9 10" key="1">
    <citation type="submission" date="2021-09" db="EMBL/GenBank/DDBJ databases">
        <title>Genomic insights and catalytic innovation underlie evolution of tropane alkaloids biosynthesis.</title>
        <authorList>
            <person name="Wang Y.-J."/>
            <person name="Tian T."/>
            <person name="Huang J.-P."/>
            <person name="Huang S.-X."/>
        </authorList>
    </citation>
    <scope>NUCLEOTIDE SEQUENCE [LARGE SCALE GENOMIC DNA]</scope>
    <source>
        <strain evidence="9">KIB-2018</strain>
        <tissue evidence="9">Leaf</tissue>
    </source>
</reference>
<dbReference type="GO" id="GO:0003700">
    <property type="term" value="F:DNA-binding transcription factor activity"/>
    <property type="evidence" value="ECO:0007669"/>
    <property type="project" value="InterPro"/>
</dbReference>
<dbReference type="Proteomes" id="UP001159364">
    <property type="component" value="Linkage Group LG07"/>
</dbReference>
<evidence type="ECO:0000313" key="10">
    <source>
        <dbReference type="Proteomes" id="UP001159364"/>
    </source>
</evidence>
<keyword evidence="2" id="KW-0936">Ethylene signaling pathway</keyword>
<protein>
    <recommendedName>
        <fullName evidence="8">AP2/ERF domain-containing protein</fullName>
    </recommendedName>
</protein>
<keyword evidence="4" id="KW-0238">DNA-binding</keyword>
<dbReference type="InterPro" id="IPR016177">
    <property type="entry name" value="DNA-bd_dom_sf"/>
</dbReference>
<sequence>MEEALRRLNGMSSHTLEANNQLQNPIIENHKKGMTTTTTTTTSTATSATNKRSLKESGGSNGVTTTMRYRGVRRRPWGRYAAEIRDPQSKERRWLGTFDTAEEAACAYDCAARAMRGLKARTNFVYPTSHDPHSTTHDSYNPPFNFPKQSQPSIRDRHYSTISSNWPSLPSFANTNNVRDFSVPQRSTALNMLLLQDFLNASAPGPLLHNQHQHHQPLCDQFSYVNVSGCNSSGPNISDTFTSSSATSPHFKEDLQDHAFMCYDKTSGQADYMEFFPQEPAGSGLLHEIIQGYFPKSSSENINSIPSPRDSVVTQASEMSVNESLHGFRSNNKNEFLKNEYFGQSLDYYRGTGPFESFNGGSSHSVVYANELPENVQQVGPDTILDDIFQYPDFVNACASGFRNT</sequence>
<evidence type="ECO:0000256" key="1">
    <source>
        <dbReference type="ARBA" id="ARBA00004123"/>
    </source>
</evidence>
<organism evidence="9 10">
    <name type="scientific">Erythroxylum novogranatense</name>
    <dbReference type="NCBI Taxonomy" id="1862640"/>
    <lineage>
        <taxon>Eukaryota</taxon>
        <taxon>Viridiplantae</taxon>
        <taxon>Streptophyta</taxon>
        <taxon>Embryophyta</taxon>
        <taxon>Tracheophyta</taxon>
        <taxon>Spermatophyta</taxon>
        <taxon>Magnoliopsida</taxon>
        <taxon>eudicotyledons</taxon>
        <taxon>Gunneridae</taxon>
        <taxon>Pentapetalae</taxon>
        <taxon>rosids</taxon>
        <taxon>fabids</taxon>
        <taxon>Malpighiales</taxon>
        <taxon>Erythroxylaceae</taxon>
        <taxon>Erythroxylum</taxon>
    </lineage>
</organism>
<feature type="domain" description="AP2/ERF" evidence="8">
    <location>
        <begin position="68"/>
        <end position="125"/>
    </location>
</feature>
<evidence type="ECO:0000256" key="2">
    <source>
        <dbReference type="ARBA" id="ARBA00022745"/>
    </source>
</evidence>
<gene>
    <name evidence="9" type="ORF">K2173_002637</name>
</gene>
<feature type="region of interest" description="Disordered" evidence="7">
    <location>
        <begin position="22"/>
        <end position="65"/>
    </location>
</feature>
<dbReference type="FunFam" id="3.30.730.10:FF:000001">
    <property type="entry name" value="Ethylene-responsive transcription factor 2"/>
    <property type="match status" value="1"/>
</dbReference>
<evidence type="ECO:0000256" key="5">
    <source>
        <dbReference type="ARBA" id="ARBA00023163"/>
    </source>
</evidence>
<dbReference type="GO" id="GO:0009873">
    <property type="term" value="P:ethylene-activated signaling pathway"/>
    <property type="evidence" value="ECO:0007669"/>
    <property type="project" value="UniProtKB-KW"/>
</dbReference>
<keyword evidence="10" id="KW-1185">Reference proteome</keyword>
<comment type="caution">
    <text evidence="9">The sequence shown here is derived from an EMBL/GenBank/DDBJ whole genome shotgun (WGS) entry which is preliminary data.</text>
</comment>
<dbReference type="SMART" id="SM00380">
    <property type="entry name" value="AP2"/>
    <property type="match status" value="1"/>
</dbReference>
<dbReference type="AlphaFoldDB" id="A0AAV8SXT6"/>
<keyword evidence="5" id="KW-0804">Transcription</keyword>
<dbReference type="PANTHER" id="PTHR31677">
    <property type="entry name" value="AP2 DOMAIN CLASS TRANSCRIPTION FACTOR"/>
    <property type="match status" value="1"/>
</dbReference>
<dbReference type="PANTHER" id="PTHR31677:SF146">
    <property type="entry name" value="ETHYLENE-RESPONSIVE TRANSCRIPTION FACTOR ESR2"/>
    <property type="match status" value="1"/>
</dbReference>
<evidence type="ECO:0000313" key="9">
    <source>
        <dbReference type="EMBL" id="KAJ8758858.1"/>
    </source>
</evidence>
<feature type="compositionally biased region" description="Low complexity" evidence="7">
    <location>
        <begin position="35"/>
        <end position="49"/>
    </location>
</feature>
<proteinExistence type="predicted"/>
<evidence type="ECO:0000256" key="4">
    <source>
        <dbReference type="ARBA" id="ARBA00023125"/>
    </source>
</evidence>
<evidence type="ECO:0000256" key="3">
    <source>
        <dbReference type="ARBA" id="ARBA00023015"/>
    </source>
</evidence>
<evidence type="ECO:0000256" key="6">
    <source>
        <dbReference type="ARBA" id="ARBA00023242"/>
    </source>
</evidence>
<evidence type="ECO:0000256" key="7">
    <source>
        <dbReference type="SAM" id="MobiDB-lite"/>
    </source>
</evidence>
<dbReference type="PROSITE" id="PS51032">
    <property type="entry name" value="AP2_ERF"/>
    <property type="match status" value="1"/>
</dbReference>
<accession>A0AAV8SXT6</accession>
<dbReference type="Gene3D" id="3.30.730.10">
    <property type="entry name" value="AP2/ERF domain"/>
    <property type="match status" value="1"/>
</dbReference>
<keyword evidence="6" id="KW-0539">Nucleus</keyword>
<keyword evidence="3" id="KW-0805">Transcription regulation</keyword>
<dbReference type="InterPro" id="IPR036955">
    <property type="entry name" value="AP2/ERF_dom_sf"/>
</dbReference>
<dbReference type="Pfam" id="PF00847">
    <property type="entry name" value="AP2"/>
    <property type="match status" value="1"/>
</dbReference>
<comment type="subcellular location">
    <subcellularLocation>
        <location evidence="1">Nucleus</location>
    </subcellularLocation>
</comment>
<dbReference type="SUPFAM" id="SSF54171">
    <property type="entry name" value="DNA-binding domain"/>
    <property type="match status" value="1"/>
</dbReference>
<dbReference type="PRINTS" id="PR00367">
    <property type="entry name" value="ETHRSPELEMNT"/>
</dbReference>
<name>A0AAV8SXT6_9ROSI</name>
<dbReference type="GO" id="GO:0003677">
    <property type="term" value="F:DNA binding"/>
    <property type="evidence" value="ECO:0007669"/>
    <property type="project" value="UniProtKB-KW"/>
</dbReference>
<dbReference type="GO" id="GO:0005634">
    <property type="term" value="C:nucleus"/>
    <property type="evidence" value="ECO:0007669"/>
    <property type="project" value="UniProtKB-SubCell"/>
</dbReference>
<dbReference type="CDD" id="cd00018">
    <property type="entry name" value="AP2"/>
    <property type="match status" value="1"/>
</dbReference>